<name>W4N8K8_9BIFI</name>
<evidence type="ECO:0000313" key="1">
    <source>
        <dbReference type="EMBL" id="ETY71382.1"/>
    </source>
</evidence>
<dbReference type="Proteomes" id="UP000019155">
    <property type="component" value="Unassembled WGS sequence"/>
</dbReference>
<evidence type="ECO:0000313" key="2">
    <source>
        <dbReference type="Proteomes" id="UP000019155"/>
    </source>
</evidence>
<dbReference type="STRING" id="1435051.BMOU_0871"/>
<dbReference type="EMBL" id="AZMV01000004">
    <property type="protein sequence ID" value="ETY71382.1"/>
    <property type="molecule type" value="Genomic_DNA"/>
</dbReference>
<gene>
    <name evidence="1" type="ORF">BMOU_0871</name>
</gene>
<organism evidence="1 2">
    <name type="scientific">Bifidobacterium moukalabense DSM 27321</name>
    <dbReference type="NCBI Taxonomy" id="1435051"/>
    <lineage>
        <taxon>Bacteria</taxon>
        <taxon>Bacillati</taxon>
        <taxon>Actinomycetota</taxon>
        <taxon>Actinomycetes</taxon>
        <taxon>Bifidobacteriales</taxon>
        <taxon>Bifidobacteriaceae</taxon>
        <taxon>Bifidobacterium</taxon>
    </lineage>
</organism>
<accession>W4N8K8</accession>
<proteinExistence type="predicted"/>
<keyword evidence="2" id="KW-1185">Reference proteome</keyword>
<protein>
    <submittedName>
        <fullName evidence="1">Gas vesicle protein</fullName>
    </submittedName>
</protein>
<dbReference type="AlphaFoldDB" id="W4N8K8"/>
<sequence length="51" mass="6225">MVSDYVDDLLRDERESFKREEAAAKKFDNLSTRARRRCVRRRDNSRRHSPE</sequence>
<reference evidence="1 2" key="1">
    <citation type="journal article" date="2014" name="Genome Announc.">
        <title>The Genome Sequence of Bifidobacterium moukalabense DSM 27321 Highlights the Close Phylogenetic Relatedness with the Bifidobacterium dentium Taxon.</title>
        <authorList>
            <person name="Lugli G.A."/>
            <person name="Duranti S."/>
            <person name="Milani C."/>
            <person name="Turroni F."/>
            <person name="Viappiani A."/>
            <person name="Mangifesta M."/>
            <person name="van Sinderen D."/>
            <person name="Ventura M."/>
        </authorList>
    </citation>
    <scope>NUCLEOTIDE SEQUENCE [LARGE SCALE GENOMIC DNA]</scope>
    <source>
        <strain evidence="1 2">DSM 27321</strain>
    </source>
</reference>
<comment type="caution">
    <text evidence="1">The sequence shown here is derived from an EMBL/GenBank/DDBJ whole genome shotgun (WGS) entry which is preliminary data.</text>
</comment>